<protein>
    <submittedName>
        <fullName evidence="2">ABC transporter permease</fullName>
    </submittedName>
</protein>
<keyword evidence="1" id="KW-0812">Transmembrane</keyword>
<evidence type="ECO:0000256" key="1">
    <source>
        <dbReference type="SAM" id="Phobius"/>
    </source>
</evidence>
<keyword evidence="1" id="KW-0472">Membrane</keyword>
<proteinExistence type="predicted"/>
<feature type="transmembrane region" description="Helical" evidence="1">
    <location>
        <begin position="20"/>
        <end position="43"/>
    </location>
</feature>
<dbReference type="Proteomes" id="UP001595891">
    <property type="component" value="Unassembled WGS sequence"/>
</dbReference>
<dbReference type="Pfam" id="PF12730">
    <property type="entry name" value="ABC2_membrane_4"/>
    <property type="match status" value="1"/>
</dbReference>
<evidence type="ECO:0000313" key="3">
    <source>
        <dbReference type="Proteomes" id="UP001595891"/>
    </source>
</evidence>
<feature type="transmembrane region" description="Helical" evidence="1">
    <location>
        <begin position="148"/>
        <end position="169"/>
    </location>
</feature>
<keyword evidence="1" id="KW-1133">Transmembrane helix</keyword>
<feature type="transmembrane region" description="Helical" evidence="1">
    <location>
        <begin position="176"/>
        <end position="196"/>
    </location>
</feature>
<feature type="transmembrane region" description="Helical" evidence="1">
    <location>
        <begin position="240"/>
        <end position="261"/>
    </location>
</feature>
<name>A0ABV9EM08_9ACTN</name>
<sequence length="266" mass="27439">MSDVIAAEWLKLRSVRSTYYVLAVAALVVLFGVLLSIQGVTYYDQASPEVKARFQAIPLEEYFLPFVQLVVGILGVLAVTSEYATGTITASLVAVPRRGVMLGGKVAATGAVTLVMGTATIVAVFLTGRWIIGGRPFPGNTAPVADRLPLLAAMGLSVMVIALVGLGLGTLMRSTAGGVVSVVFLAFVLPSVSTYLPDPWKGRISAAMLPNLPGELAGVTASASSITEGPFARIVGLPPLGALAVLVAYLALALGAATLRLTRTDA</sequence>
<evidence type="ECO:0000313" key="2">
    <source>
        <dbReference type="EMBL" id="MFC4590183.1"/>
    </source>
</evidence>
<organism evidence="2 3">
    <name type="scientific">Sphaerisporangium corydalis</name>
    <dbReference type="NCBI Taxonomy" id="1441875"/>
    <lineage>
        <taxon>Bacteria</taxon>
        <taxon>Bacillati</taxon>
        <taxon>Actinomycetota</taxon>
        <taxon>Actinomycetes</taxon>
        <taxon>Streptosporangiales</taxon>
        <taxon>Streptosporangiaceae</taxon>
        <taxon>Sphaerisporangium</taxon>
    </lineage>
</organism>
<gene>
    <name evidence="2" type="ORF">ACFO8L_29105</name>
</gene>
<feature type="transmembrane region" description="Helical" evidence="1">
    <location>
        <begin position="106"/>
        <end position="128"/>
    </location>
</feature>
<keyword evidence="3" id="KW-1185">Reference proteome</keyword>
<feature type="transmembrane region" description="Helical" evidence="1">
    <location>
        <begin position="63"/>
        <end position="85"/>
    </location>
</feature>
<dbReference type="EMBL" id="JBHSFN010000021">
    <property type="protein sequence ID" value="MFC4590183.1"/>
    <property type="molecule type" value="Genomic_DNA"/>
</dbReference>
<dbReference type="RefSeq" id="WP_262843160.1">
    <property type="nucleotide sequence ID" value="NZ_JANZYP010000016.1"/>
</dbReference>
<comment type="caution">
    <text evidence="2">The sequence shown here is derived from an EMBL/GenBank/DDBJ whole genome shotgun (WGS) entry which is preliminary data.</text>
</comment>
<dbReference type="PANTHER" id="PTHR37305:SF1">
    <property type="entry name" value="MEMBRANE PROTEIN"/>
    <property type="match status" value="1"/>
</dbReference>
<dbReference type="PANTHER" id="PTHR37305">
    <property type="entry name" value="INTEGRAL MEMBRANE PROTEIN-RELATED"/>
    <property type="match status" value="1"/>
</dbReference>
<accession>A0ABV9EM08</accession>
<reference evidence="3" key="1">
    <citation type="journal article" date="2019" name="Int. J. Syst. Evol. Microbiol.">
        <title>The Global Catalogue of Microorganisms (GCM) 10K type strain sequencing project: providing services to taxonomists for standard genome sequencing and annotation.</title>
        <authorList>
            <consortium name="The Broad Institute Genomics Platform"/>
            <consortium name="The Broad Institute Genome Sequencing Center for Infectious Disease"/>
            <person name="Wu L."/>
            <person name="Ma J."/>
        </authorList>
    </citation>
    <scope>NUCLEOTIDE SEQUENCE [LARGE SCALE GENOMIC DNA]</scope>
    <source>
        <strain evidence="3">CCUG 49560</strain>
    </source>
</reference>